<dbReference type="InterPro" id="IPR001789">
    <property type="entry name" value="Sig_transdc_resp-reg_receiver"/>
</dbReference>
<dbReference type="InterPro" id="IPR011006">
    <property type="entry name" value="CheY-like_superfamily"/>
</dbReference>
<dbReference type="Gene3D" id="3.40.50.2300">
    <property type="match status" value="1"/>
</dbReference>
<keyword evidence="5" id="KW-1185">Reference proteome</keyword>
<reference evidence="4" key="1">
    <citation type="journal article" date="2022" name="Int. J. Syst. Evol. Microbiol.">
        <title>Pseudomonas aegrilactucae sp. nov. and Pseudomonas morbosilactucae sp. nov., pathogens causing bacterial rot of lettuce in Japan.</title>
        <authorList>
            <person name="Sawada H."/>
            <person name="Fujikawa T."/>
            <person name="Satou M."/>
        </authorList>
    </citation>
    <scope>NUCLEOTIDE SEQUENCE</scope>
    <source>
        <strain evidence="4">0166_1</strain>
    </source>
</reference>
<dbReference type="Proteomes" id="UP001162834">
    <property type="component" value="Chromosome"/>
</dbReference>
<organism evidence="4 5">
    <name type="scientific">Capillimicrobium parvum</name>
    <dbReference type="NCBI Taxonomy" id="2884022"/>
    <lineage>
        <taxon>Bacteria</taxon>
        <taxon>Bacillati</taxon>
        <taxon>Actinomycetota</taxon>
        <taxon>Thermoleophilia</taxon>
        <taxon>Solirubrobacterales</taxon>
        <taxon>Capillimicrobiaceae</taxon>
        <taxon>Capillimicrobium</taxon>
    </lineage>
</organism>
<sequence>MIDDSELIREAATVALGLAGWAVDAQPGGEEGVAAARSAPPDGILLDVMMPGLDGPSTLERLRTGDATRDVPVAFLTARAEEQGERDALLALGASAVIPKPFSLPQLAGQVSEAFGWST</sequence>
<dbReference type="Pfam" id="PF00072">
    <property type="entry name" value="Response_reg"/>
    <property type="match status" value="1"/>
</dbReference>
<evidence type="ECO:0000259" key="3">
    <source>
        <dbReference type="PROSITE" id="PS50110"/>
    </source>
</evidence>
<dbReference type="GO" id="GO:0000160">
    <property type="term" value="P:phosphorelay signal transduction system"/>
    <property type="evidence" value="ECO:0007669"/>
    <property type="project" value="InterPro"/>
</dbReference>
<dbReference type="AlphaFoldDB" id="A0A9E7BZY2"/>
<evidence type="ECO:0000313" key="4">
    <source>
        <dbReference type="EMBL" id="UGS34977.1"/>
    </source>
</evidence>
<gene>
    <name evidence="4" type="primary">mprA_1</name>
    <name evidence="4" type="ORF">DSM104329_01361</name>
</gene>
<dbReference type="EMBL" id="CP087164">
    <property type="protein sequence ID" value="UGS34977.1"/>
    <property type="molecule type" value="Genomic_DNA"/>
</dbReference>
<feature type="domain" description="Response regulatory" evidence="3">
    <location>
        <begin position="1"/>
        <end position="115"/>
    </location>
</feature>
<evidence type="ECO:0000313" key="5">
    <source>
        <dbReference type="Proteomes" id="UP001162834"/>
    </source>
</evidence>
<dbReference type="SUPFAM" id="SSF52172">
    <property type="entry name" value="CheY-like"/>
    <property type="match status" value="1"/>
</dbReference>
<dbReference type="PROSITE" id="PS50110">
    <property type="entry name" value="RESPONSE_REGULATORY"/>
    <property type="match status" value="1"/>
</dbReference>
<dbReference type="PANTHER" id="PTHR44591">
    <property type="entry name" value="STRESS RESPONSE REGULATOR PROTEIN 1"/>
    <property type="match status" value="1"/>
</dbReference>
<dbReference type="InterPro" id="IPR050595">
    <property type="entry name" value="Bact_response_regulator"/>
</dbReference>
<accession>A0A9E7BZY2</accession>
<evidence type="ECO:0000256" key="1">
    <source>
        <dbReference type="ARBA" id="ARBA00022553"/>
    </source>
</evidence>
<keyword evidence="1 2" id="KW-0597">Phosphoprotein</keyword>
<protein>
    <submittedName>
        <fullName evidence="4">Response regulator MprA</fullName>
    </submittedName>
</protein>
<dbReference type="KEGG" id="sbae:DSM104329_01361"/>
<feature type="modified residue" description="4-aspartylphosphate" evidence="2">
    <location>
        <position position="47"/>
    </location>
</feature>
<evidence type="ECO:0000256" key="2">
    <source>
        <dbReference type="PROSITE-ProRule" id="PRU00169"/>
    </source>
</evidence>
<dbReference type="PANTHER" id="PTHR44591:SF22">
    <property type="entry name" value="CHEY SUBFAMILY"/>
    <property type="match status" value="1"/>
</dbReference>
<dbReference type="SMART" id="SM00448">
    <property type="entry name" value="REC"/>
    <property type="match status" value="1"/>
</dbReference>
<name>A0A9E7BZY2_9ACTN</name>
<proteinExistence type="predicted"/>